<evidence type="ECO:0008006" key="3">
    <source>
        <dbReference type="Google" id="ProtNLM"/>
    </source>
</evidence>
<dbReference type="PANTHER" id="PTHR34613:SF1">
    <property type="entry name" value="SLL6017 PROTEIN"/>
    <property type="match status" value="1"/>
</dbReference>
<protein>
    <recommendedName>
        <fullName evidence="3">Transposase (putative) YhgA-like domain-containing protein</fullName>
    </recommendedName>
</protein>
<keyword evidence="2" id="KW-1185">Reference proteome</keyword>
<proteinExistence type="predicted"/>
<gene>
    <name evidence="1" type="ORF">ACFPP6_03510</name>
</gene>
<organism evidence="1 2">
    <name type="scientific">Streptomyces aureoversilis</name>
    <dbReference type="NCBI Taxonomy" id="67277"/>
    <lineage>
        <taxon>Bacteria</taxon>
        <taxon>Bacillati</taxon>
        <taxon>Actinomycetota</taxon>
        <taxon>Actinomycetes</taxon>
        <taxon>Kitasatosporales</taxon>
        <taxon>Streptomycetaceae</taxon>
        <taxon>Streptomyces</taxon>
    </lineage>
</organism>
<dbReference type="Proteomes" id="UP001596222">
    <property type="component" value="Unassembled WGS sequence"/>
</dbReference>
<dbReference type="EMBL" id="JBHSKJ010000002">
    <property type="protein sequence ID" value="MFC5143758.1"/>
    <property type="molecule type" value="Genomic_DNA"/>
</dbReference>
<accession>A0ABV9ZU48</accession>
<sequence>MVTANHEASHRIFQERPELLAPVFRILGVPLPEQASVEVLSPDATEIRPLERRVDSVLRIQPSDSSKSFLLAIEAQGRRDSDKAVSWAYYLAFLKAKYGHPALLLVICQDKATAEWAAGPFKLGPEGWKALAVHPLVLGPGNVPPIIDAEEAAQNLAMATFSAMTHGRSQDAPAILDALARALGAVDEESVAYYSELLEIGLGETPARETWRNLMTIRTYFPGRGTLVEETLLEGEAKGEAKGKAEMVLRVLEHRGVPVSDGERERIAECTDLDIVQGWADRAFTVSSIDELFGEES</sequence>
<comment type="caution">
    <text evidence="1">The sequence shown here is derived from an EMBL/GenBank/DDBJ whole genome shotgun (WGS) entry which is preliminary data.</text>
</comment>
<reference evidence="2" key="1">
    <citation type="journal article" date="2019" name="Int. J. Syst. Evol. Microbiol.">
        <title>The Global Catalogue of Microorganisms (GCM) 10K type strain sequencing project: providing services to taxonomists for standard genome sequencing and annotation.</title>
        <authorList>
            <consortium name="The Broad Institute Genomics Platform"/>
            <consortium name="The Broad Institute Genome Sequencing Center for Infectious Disease"/>
            <person name="Wu L."/>
            <person name="Ma J."/>
        </authorList>
    </citation>
    <scope>NUCLEOTIDE SEQUENCE [LARGE SCALE GENOMIC DNA]</scope>
    <source>
        <strain evidence="2">CGMCC 4.1641</strain>
    </source>
</reference>
<dbReference type="PANTHER" id="PTHR34613">
    <property type="entry name" value="SLL0800 PROTEIN"/>
    <property type="match status" value="1"/>
</dbReference>
<name>A0ABV9ZU48_9ACTN</name>
<evidence type="ECO:0000313" key="2">
    <source>
        <dbReference type="Proteomes" id="UP001596222"/>
    </source>
</evidence>
<evidence type="ECO:0000313" key="1">
    <source>
        <dbReference type="EMBL" id="MFC5143758.1"/>
    </source>
</evidence>
<dbReference type="RefSeq" id="WP_382037072.1">
    <property type="nucleotide sequence ID" value="NZ_JBHSKJ010000002.1"/>
</dbReference>